<keyword evidence="2" id="KW-1185">Reference proteome</keyword>
<sequence length="178" mass="20882">MPLILLYFGRRWLIIGTITKKSRNLYHTSINQQMENRKDFNEWRAEKLGYVYFSRIKDLIITGSNADDTFFDYLIDVGESGKQTGRLFGVKVKALNGTSIDIQSIIKQYQHTSFPMLLIAFDNKTDQGYFTWIKEPKVDGRLLLDFKTKDWNKLDNSSLDKIVCQVKDWYIHQSIPLE</sequence>
<accession>A0A4U3KVE7</accession>
<comment type="caution">
    <text evidence="1">The sequence shown here is derived from an EMBL/GenBank/DDBJ whole genome shotgun (WGS) entry which is preliminary data.</text>
</comment>
<dbReference type="EMBL" id="SZQL01000015">
    <property type="protein sequence ID" value="TKK66370.1"/>
    <property type="molecule type" value="Genomic_DNA"/>
</dbReference>
<dbReference type="AlphaFoldDB" id="A0A4U3KVE7"/>
<dbReference type="OrthoDB" id="485314at2"/>
<evidence type="ECO:0000313" key="1">
    <source>
        <dbReference type="EMBL" id="TKK66370.1"/>
    </source>
</evidence>
<reference evidence="1 2" key="1">
    <citation type="submission" date="2019-05" db="EMBL/GenBank/DDBJ databases">
        <title>Panacibacter sp. strain 17mud1-8 Genome sequencing and assembly.</title>
        <authorList>
            <person name="Chhetri G."/>
        </authorList>
    </citation>
    <scope>NUCLEOTIDE SEQUENCE [LARGE SCALE GENOMIC DNA]</scope>
    <source>
        <strain evidence="1 2">17mud1-8</strain>
    </source>
</reference>
<evidence type="ECO:0000313" key="2">
    <source>
        <dbReference type="Proteomes" id="UP000305848"/>
    </source>
</evidence>
<name>A0A4U3KVE7_9BACT</name>
<gene>
    <name evidence="1" type="ORF">FC093_17475</name>
</gene>
<proteinExistence type="predicted"/>
<dbReference type="Proteomes" id="UP000305848">
    <property type="component" value="Unassembled WGS sequence"/>
</dbReference>
<organism evidence="1 2">
    <name type="scientific">Ilyomonas limi</name>
    <dbReference type="NCBI Taxonomy" id="2575867"/>
    <lineage>
        <taxon>Bacteria</taxon>
        <taxon>Pseudomonadati</taxon>
        <taxon>Bacteroidota</taxon>
        <taxon>Chitinophagia</taxon>
        <taxon>Chitinophagales</taxon>
        <taxon>Chitinophagaceae</taxon>
        <taxon>Ilyomonas</taxon>
    </lineage>
</organism>
<protein>
    <submittedName>
        <fullName evidence="1">DUF4365 domain-containing protein</fullName>
    </submittedName>
</protein>